<dbReference type="InterPro" id="IPR008504">
    <property type="entry name" value="Emc6"/>
</dbReference>
<evidence type="ECO:0000256" key="7">
    <source>
        <dbReference type="ARBA" id="ARBA00023136"/>
    </source>
</evidence>
<keyword evidence="5" id="KW-0256">Endoplasmic reticulum</keyword>
<evidence type="ECO:0000256" key="3">
    <source>
        <dbReference type="ARBA" id="ARBA00020827"/>
    </source>
</evidence>
<comment type="subcellular location">
    <subcellularLocation>
        <location evidence="1">Endoplasmic reticulum membrane</location>
        <topology evidence="1">Multi-pass membrane protein</topology>
    </subcellularLocation>
</comment>
<dbReference type="PANTHER" id="PTHR20994:SF0">
    <property type="entry name" value="ER MEMBRANE PROTEIN COMPLEX SUBUNIT 6"/>
    <property type="match status" value="1"/>
</dbReference>
<dbReference type="Proteomes" id="UP000837801">
    <property type="component" value="Unassembled WGS sequence"/>
</dbReference>
<evidence type="ECO:0000256" key="4">
    <source>
        <dbReference type="ARBA" id="ARBA00022692"/>
    </source>
</evidence>
<keyword evidence="6" id="KW-1133">Transmembrane helix</keyword>
<dbReference type="PANTHER" id="PTHR20994">
    <property type="entry name" value="ER MEMBRANE PROTEIN COMPLEX SUBUNIT 6"/>
    <property type="match status" value="1"/>
</dbReference>
<sequence>MSKETIYYGPNADENKKKLSKVQDVTSLALGVGAGILAPEPVYGFLFYVIGYTVSNIAFYITCCEGLQGRAGQFYKSPVKEIFVDNLLHNIPEYIMMWCLVYALVK</sequence>
<evidence type="ECO:0000256" key="2">
    <source>
        <dbReference type="ARBA" id="ARBA00009436"/>
    </source>
</evidence>
<dbReference type="GO" id="GO:0034975">
    <property type="term" value="P:protein folding in endoplasmic reticulum"/>
    <property type="evidence" value="ECO:0007669"/>
    <property type="project" value="TreeGrafter"/>
</dbReference>
<organism evidence="8 9">
    <name type="scientific">[Candida] railenensis</name>
    <dbReference type="NCBI Taxonomy" id="45579"/>
    <lineage>
        <taxon>Eukaryota</taxon>
        <taxon>Fungi</taxon>
        <taxon>Dikarya</taxon>
        <taxon>Ascomycota</taxon>
        <taxon>Saccharomycotina</taxon>
        <taxon>Pichiomycetes</taxon>
        <taxon>Debaryomycetaceae</taxon>
        <taxon>Kurtzmaniella</taxon>
    </lineage>
</organism>
<name>A0A9P0QUG8_9ASCO</name>
<keyword evidence="4" id="KW-0812">Transmembrane</keyword>
<dbReference type="AlphaFoldDB" id="A0A9P0QUG8"/>
<proteinExistence type="inferred from homology"/>
<evidence type="ECO:0000256" key="1">
    <source>
        <dbReference type="ARBA" id="ARBA00004477"/>
    </source>
</evidence>
<comment type="similarity">
    <text evidence="2">Belongs to the EMC6 family.</text>
</comment>
<keyword evidence="9" id="KW-1185">Reference proteome</keyword>
<evidence type="ECO:0000313" key="8">
    <source>
        <dbReference type="EMBL" id="CAH2355190.1"/>
    </source>
</evidence>
<keyword evidence="7" id="KW-0472">Membrane</keyword>
<dbReference type="Pfam" id="PF07019">
    <property type="entry name" value="EMC6"/>
    <property type="match status" value="1"/>
</dbReference>
<dbReference type="GO" id="GO:0000045">
    <property type="term" value="P:autophagosome assembly"/>
    <property type="evidence" value="ECO:0007669"/>
    <property type="project" value="TreeGrafter"/>
</dbReference>
<evidence type="ECO:0000256" key="6">
    <source>
        <dbReference type="ARBA" id="ARBA00022989"/>
    </source>
</evidence>
<reference evidence="8" key="1">
    <citation type="submission" date="2022-03" db="EMBL/GenBank/DDBJ databases">
        <authorList>
            <person name="Legras J.-L."/>
            <person name="Devillers H."/>
            <person name="Grondin C."/>
        </authorList>
    </citation>
    <scope>NUCLEOTIDE SEQUENCE</scope>
    <source>
        <strain evidence="8">CLIB 1423</strain>
    </source>
</reference>
<accession>A0A9P0QUG8</accession>
<protein>
    <recommendedName>
        <fullName evidence="3">ER membrane protein complex subunit 6</fullName>
    </recommendedName>
</protein>
<dbReference type="EMBL" id="CAKXYY010000022">
    <property type="protein sequence ID" value="CAH2355190.1"/>
    <property type="molecule type" value="Genomic_DNA"/>
</dbReference>
<evidence type="ECO:0000256" key="5">
    <source>
        <dbReference type="ARBA" id="ARBA00022824"/>
    </source>
</evidence>
<dbReference type="InterPro" id="IPR029008">
    <property type="entry name" value="EMC6-like"/>
</dbReference>
<gene>
    <name evidence="8" type="ORF">CLIB1423_22S01794</name>
</gene>
<dbReference type="GO" id="GO:0072546">
    <property type="term" value="C:EMC complex"/>
    <property type="evidence" value="ECO:0007669"/>
    <property type="project" value="InterPro"/>
</dbReference>
<dbReference type="OrthoDB" id="16510at2759"/>
<comment type="caution">
    <text evidence="8">The sequence shown here is derived from an EMBL/GenBank/DDBJ whole genome shotgun (WGS) entry which is preliminary data.</text>
</comment>
<evidence type="ECO:0000313" key="9">
    <source>
        <dbReference type="Proteomes" id="UP000837801"/>
    </source>
</evidence>